<sequence>MCSNGIYAEFESTNQSRTKLQLDETATLARVAFGVLNTNRDTANLPEGKQQPEFGTMV</sequence>
<reference evidence="1" key="2">
    <citation type="journal article" date="2021" name="Genome Biol. Evol.">
        <title>Developing a high-quality reference genome for a parasitic bivalve with doubly uniparental inheritance (Bivalvia: Unionida).</title>
        <authorList>
            <person name="Smith C.H."/>
        </authorList>
    </citation>
    <scope>NUCLEOTIDE SEQUENCE</scope>
    <source>
        <strain evidence="1">CHS0354</strain>
        <tissue evidence="1">Mantle</tissue>
    </source>
</reference>
<gene>
    <name evidence="1" type="ORF">CHS0354_013717</name>
</gene>
<feature type="non-terminal residue" evidence="1">
    <location>
        <position position="58"/>
    </location>
</feature>
<reference evidence="1" key="1">
    <citation type="journal article" date="2021" name="Genome Biol. Evol.">
        <title>A High-Quality Reference Genome for a Parasitic Bivalve with Doubly Uniparental Inheritance (Bivalvia: Unionida).</title>
        <authorList>
            <person name="Smith C.H."/>
        </authorList>
    </citation>
    <scope>NUCLEOTIDE SEQUENCE</scope>
    <source>
        <strain evidence="1">CHS0354</strain>
    </source>
</reference>
<dbReference type="EMBL" id="JAEAOA010000842">
    <property type="protein sequence ID" value="KAK3609180.1"/>
    <property type="molecule type" value="Genomic_DNA"/>
</dbReference>
<organism evidence="1 2">
    <name type="scientific">Potamilus streckersoni</name>
    <dbReference type="NCBI Taxonomy" id="2493646"/>
    <lineage>
        <taxon>Eukaryota</taxon>
        <taxon>Metazoa</taxon>
        <taxon>Spiralia</taxon>
        <taxon>Lophotrochozoa</taxon>
        <taxon>Mollusca</taxon>
        <taxon>Bivalvia</taxon>
        <taxon>Autobranchia</taxon>
        <taxon>Heteroconchia</taxon>
        <taxon>Palaeoheterodonta</taxon>
        <taxon>Unionida</taxon>
        <taxon>Unionoidea</taxon>
        <taxon>Unionidae</taxon>
        <taxon>Ambleminae</taxon>
        <taxon>Lampsilini</taxon>
        <taxon>Potamilus</taxon>
    </lineage>
</organism>
<name>A0AAE0WDC1_9BIVA</name>
<accession>A0AAE0WDC1</accession>
<dbReference type="Proteomes" id="UP001195483">
    <property type="component" value="Unassembled WGS sequence"/>
</dbReference>
<reference evidence="1" key="3">
    <citation type="submission" date="2023-05" db="EMBL/GenBank/DDBJ databases">
        <authorList>
            <person name="Smith C.H."/>
        </authorList>
    </citation>
    <scope>NUCLEOTIDE SEQUENCE</scope>
    <source>
        <strain evidence="1">CHS0354</strain>
        <tissue evidence="1">Mantle</tissue>
    </source>
</reference>
<evidence type="ECO:0000313" key="1">
    <source>
        <dbReference type="EMBL" id="KAK3609180.1"/>
    </source>
</evidence>
<proteinExistence type="predicted"/>
<evidence type="ECO:0000313" key="2">
    <source>
        <dbReference type="Proteomes" id="UP001195483"/>
    </source>
</evidence>
<keyword evidence="2" id="KW-1185">Reference proteome</keyword>
<comment type="caution">
    <text evidence="1">The sequence shown here is derived from an EMBL/GenBank/DDBJ whole genome shotgun (WGS) entry which is preliminary data.</text>
</comment>
<protein>
    <submittedName>
        <fullName evidence="1">Uncharacterized protein</fullName>
    </submittedName>
</protein>
<dbReference type="AlphaFoldDB" id="A0AAE0WDC1"/>